<dbReference type="Proteomes" id="UP000887565">
    <property type="component" value="Unplaced"/>
</dbReference>
<dbReference type="WBParaSite" id="nRc.2.0.1.t19319-RA">
    <property type="protein sequence ID" value="nRc.2.0.1.t19319-RA"/>
    <property type="gene ID" value="nRc.2.0.1.g19319"/>
</dbReference>
<name>A0A915IZQ7_ROMCU</name>
<dbReference type="AlphaFoldDB" id="A0A915IZQ7"/>
<sequence>IKTLVEYFPYWTVANLFGIEEDNGINFEPIEYIRSIRCYEQPFYGRHMIQTGRAQKFSVRLVSNQLITGKLKHSILLLKPTSKAFCKTPFGLTK</sequence>
<reference evidence="2" key="1">
    <citation type="submission" date="2022-11" db="UniProtKB">
        <authorList>
            <consortium name="WormBaseParasite"/>
        </authorList>
    </citation>
    <scope>IDENTIFICATION</scope>
</reference>
<protein>
    <submittedName>
        <fullName evidence="2">Uncharacterized protein</fullName>
    </submittedName>
</protein>
<proteinExistence type="predicted"/>
<evidence type="ECO:0000313" key="1">
    <source>
        <dbReference type="Proteomes" id="UP000887565"/>
    </source>
</evidence>
<organism evidence="1 2">
    <name type="scientific">Romanomermis culicivorax</name>
    <name type="common">Nematode worm</name>
    <dbReference type="NCBI Taxonomy" id="13658"/>
    <lineage>
        <taxon>Eukaryota</taxon>
        <taxon>Metazoa</taxon>
        <taxon>Ecdysozoa</taxon>
        <taxon>Nematoda</taxon>
        <taxon>Enoplea</taxon>
        <taxon>Dorylaimia</taxon>
        <taxon>Mermithida</taxon>
        <taxon>Mermithoidea</taxon>
        <taxon>Mermithidae</taxon>
        <taxon>Romanomermis</taxon>
    </lineage>
</organism>
<accession>A0A915IZQ7</accession>
<evidence type="ECO:0000313" key="2">
    <source>
        <dbReference type="WBParaSite" id="nRc.2.0.1.t19319-RA"/>
    </source>
</evidence>
<keyword evidence="1" id="KW-1185">Reference proteome</keyword>